<keyword evidence="3" id="KW-1185">Reference proteome</keyword>
<name>A0ABD1XAH3_9LAMI</name>
<dbReference type="EMBL" id="JBFOLJ010000001">
    <property type="protein sequence ID" value="KAL2558973.1"/>
    <property type="molecule type" value="Genomic_DNA"/>
</dbReference>
<evidence type="ECO:0000313" key="2">
    <source>
        <dbReference type="EMBL" id="KAL2558973.1"/>
    </source>
</evidence>
<reference evidence="3" key="1">
    <citation type="submission" date="2024-07" db="EMBL/GenBank/DDBJ databases">
        <title>Two chromosome-level genome assemblies of Korean endemic species Abeliophyllum distichum and Forsythia ovata (Oleaceae).</title>
        <authorList>
            <person name="Jang H."/>
        </authorList>
    </citation>
    <scope>NUCLEOTIDE SEQUENCE [LARGE SCALE GENOMIC DNA]</scope>
</reference>
<dbReference type="Proteomes" id="UP001604277">
    <property type="component" value="Unassembled WGS sequence"/>
</dbReference>
<dbReference type="AlphaFoldDB" id="A0ABD1XAH3"/>
<feature type="region of interest" description="Disordered" evidence="1">
    <location>
        <begin position="22"/>
        <end position="50"/>
    </location>
</feature>
<protein>
    <submittedName>
        <fullName evidence="2">Uncharacterized protein</fullName>
    </submittedName>
</protein>
<proteinExistence type="predicted"/>
<accession>A0ABD1XAH3</accession>
<sequence length="200" mass="21067">MDSDGSSEKKINLTSSRFYIPVLHNSSGSDGGSTGRGERGGDGGPFSGESQETPIFAIFHNLSVLFLDSKSEASFLFRKRSPRKHLGLPLTDNVFPFDGCAIIGIHEAVVVGEAEGDGARIEAAREAEAGADDGGGATEIELDGVVELVGVDTVDLGDVIVAVGGELVEEAVEELEGGKPELWREDCLQKALTKSPHPHH</sequence>
<evidence type="ECO:0000313" key="3">
    <source>
        <dbReference type="Proteomes" id="UP001604277"/>
    </source>
</evidence>
<organism evidence="2 3">
    <name type="scientific">Forsythia ovata</name>
    <dbReference type="NCBI Taxonomy" id="205694"/>
    <lineage>
        <taxon>Eukaryota</taxon>
        <taxon>Viridiplantae</taxon>
        <taxon>Streptophyta</taxon>
        <taxon>Embryophyta</taxon>
        <taxon>Tracheophyta</taxon>
        <taxon>Spermatophyta</taxon>
        <taxon>Magnoliopsida</taxon>
        <taxon>eudicotyledons</taxon>
        <taxon>Gunneridae</taxon>
        <taxon>Pentapetalae</taxon>
        <taxon>asterids</taxon>
        <taxon>lamiids</taxon>
        <taxon>Lamiales</taxon>
        <taxon>Oleaceae</taxon>
        <taxon>Forsythieae</taxon>
        <taxon>Forsythia</taxon>
    </lineage>
</organism>
<comment type="caution">
    <text evidence="2">The sequence shown here is derived from an EMBL/GenBank/DDBJ whole genome shotgun (WGS) entry which is preliminary data.</text>
</comment>
<gene>
    <name evidence="2" type="ORF">Fot_03712</name>
</gene>
<evidence type="ECO:0000256" key="1">
    <source>
        <dbReference type="SAM" id="MobiDB-lite"/>
    </source>
</evidence>